<evidence type="ECO:0000256" key="2">
    <source>
        <dbReference type="ARBA" id="ARBA00016807"/>
    </source>
</evidence>
<gene>
    <name evidence="8" type="ORF">IPOD504_LOCUS11044</name>
</gene>
<evidence type="ECO:0000256" key="6">
    <source>
        <dbReference type="SAM" id="MobiDB-lite"/>
    </source>
</evidence>
<reference evidence="8" key="1">
    <citation type="submission" date="2022-03" db="EMBL/GenBank/DDBJ databases">
        <authorList>
            <person name="Martin H S."/>
        </authorList>
    </citation>
    <scope>NUCLEOTIDE SEQUENCE</scope>
</reference>
<evidence type="ECO:0000256" key="1">
    <source>
        <dbReference type="ARBA" id="ARBA00011764"/>
    </source>
</evidence>
<dbReference type="EMBL" id="OW152839">
    <property type="protein sequence ID" value="CAH2060403.1"/>
    <property type="molecule type" value="Genomic_DNA"/>
</dbReference>
<comment type="function">
    <text evidence="5">Involved in transvection phenomena (= synapsis-dependent gene expression), where the synaptic pairing of chromosomes carrying genes with which zeste interacts influences the expression of these genes. Zeste binds to DNA and stimulates transcription from a nearby promoter.</text>
</comment>
<evidence type="ECO:0000313" key="9">
    <source>
        <dbReference type="Proteomes" id="UP000837857"/>
    </source>
</evidence>
<feature type="region of interest" description="Disordered" evidence="6">
    <location>
        <begin position="86"/>
        <end position="116"/>
    </location>
</feature>
<feature type="region of interest" description="Disordered" evidence="6">
    <location>
        <begin position="175"/>
        <end position="196"/>
    </location>
</feature>
<sequence>MSLQECRLKRSRVPNFTADEKSLLTRLVNKRRDIVECKLTDGNSIARKKEAWLSIEREFNSEANDYKRDHIILKRAWDNLKASTRKVRAADKSSQNKTGGGPPVQLTTPQKKSNMNTVEETVPSLSCEVKNNFDSDGVVLGNISISIDESGSDTFPFKTDSAAEFLEVCEQNNTSQTESMDTNVSDEHITNPLPLNRRSRSTNDFVCRESALRLKTFQIKSKLENQILKAKLKTALLQQEAAQVSLETAKLELEIKKKLWKAQF</sequence>
<dbReference type="Pfam" id="PF13873">
    <property type="entry name" value="Myb_DNA-bind_5"/>
    <property type="match status" value="1"/>
</dbReference>
<evidence type="ECO:0000259" key="7">
    <source>
        <dbReference type="Pfam" id="PF13873"/>
    </source>
</evidence>
<comment type="subunit">
    <text evidence="1">Self-associates forming complexes of several hundred monomers.</text>
</comment>
<dbReference type="InterPro" id="IPR028002">
    <property type="entry name" value="Myb_DNA-bind_5"/>
</dbReference>
<dbReference type="PANTHER" id="PTHR21411:SF0">
    <property type="entry name" value="REGULATORY PROTEIN ZESTE"/>
    <property type="match status" value="1"/>
</dbReference>
<accession>A0ABN8IP27</accession>
<protein>
    <recommendedName>
        <fullName evidence="2">Regulatory protein zeste</fullName>
    </recommendedName>
</protein>
<name>A0ABN8IP27_9NEOP</name>
<keyword evidence="4" id="KW-0804">Transcription</keyword>
<proteinExistence type="predicted"/>
<organism evidence="8 9">
    <name type="scientific">Iphiclides podalirius</name>
    <name type="common">scarce swallowtail</name>
    <dbReference type="NCBI Taxonomy" id="110791"/>
    <lineage>
        <taxon>Eukaryota</taxon>
        <taxon>Metazoa</taxon>
        <taxon>Ecdysozoa</taxon>
        <taxon>Arthropoda</taxon>
        <taxon>Hexapoda</taxon>
        <taxon>Insecta</taxon>
        <taxon>Pterygota</taxon>
        <taxon>Neoptera</taxon>
        <taxon>Endopterygota</taxon>
        <taxon>Lepidoptera</taxon>
        <taxon>Glossata</taxon>
        <taxon>Ditrysia</taxon>
        <taxon>Papilionoidea</taxon>
        <taxon>Papilionidae</taxon>
        <taxon>Papilioninae</taxon>
        <taxon>Iphiclides</taxon>
    </lineage>
</organism>
<evidence type="ECO:0000313" key="8">
    <source>
        <dbReference type="EMBL" id="CAH2060403.1"/>
    </source>
</evidence>
<keyword evidence="3" id="KW-0805">Transcription regulation</keyword>
<evidence type="ECO:0000256" key="4">
    <source>
        <dbReference type="ARBA" id="ARBA00023163"/>
    </source>
</evidence>
<dbReference type="Proteomes" id="UP000837857">
    <property type="component" value="Chromosome 27"/>
</dbReference>
<dbReference type="PANTHER" id="PTHR21411">
    <property type="entry name" value="APONTIC"/>
    <property type="match status" value="1"/>
</dbReference>
<evidence type="ECO:0000256" key="3">
    <source>
        <dbReference type="ARBA" id="ARBA00023015"/>
    </source>
</evidence>
<keyword evidence="9" id="KW-1185">Reference proteome</keyword>
<feature type="non-terminal residue" evidence="8">
    <location>
        <position position="1"/>
    </location>
</feature>
<evidence type="ECO:0000256" key="5">
    <source>
        <dbReference type="ARBA" id="ARBA00025466"/>
    </source>
</evidence>
<feature type="domain" description="Myb/SANT-like DNA-binding" evidence="7">
    <location>
        <begin position="12"/>
        <end position="87"/>
    </location>
</feature>
<feature type="compositionally biased region" description="Polar residues" evidence="6">
    <location>
        <begin position="105"/>
        <end position="116"/>
    </location>
</feature>